<dbReference type="Gene3D" id="3.30.420.10">
    <property type="entry name" value="Ribonuclease H-like superfamily/Ribonuclease H"/>
    <property type="match status" value="1"/>
</dbReference>
<dbReference type="CDD" id="cd01647">
    <property type="entry name" value="RT_LTR"/>
    <property type="match status" value="1"/>
</dbReference>
<dbReference type="InterPro" id="IPR036397">
    <property type="entry name" value="RNaseH_sf"/>
</dbReference>
<dbReference type="Pfam" id="PF00665">
    <property type="entry name" value="rve"/>
    <property type="match status" value="1"/>
</dbReference>
<proteinExistence type="predicted"/>
<dbReference type="Proteomes" id="UP000887159">
    <property type="component" value="Unassembled WGS sequence"/>
</dbReference>
<dbReference type="PANTHER" id="PTHR37984">
    <property type="entry name" value="PROTEIN CBG26694"/>
    <property type="match status" value="1"/>
</dbReference>
<name>A0A8X6R2C7_TRICX</name>
<protein>
    <submittedName>
        <fullName evidence="2">Retrovirus-related Pol polyprotein from transposon 17.6</fullName>
    </submittedName>
</protein>
<dbReference type="SUPFAM" id="SSF56672">
    <property type="entry name" value="DNA/RNA polymerases"/>
    <property type="match status" value="1"/>
</dbReference>
<dbReference type="GO" id="GO:0015074">
    <property type="term" value="P:DNA integration"/>
    <property type="evidence" value="ECO:0007669"/>
    <property type="project" value="InterPro"/>
</dbReference>
<dbReference type="InterPro" id="IPR043128">
    <property type="entry name" value="Rev_trsase/Diguanyl_cyclase"/>
</dbReference>
<evidence type="ECO:0000313" key="3">
    <source>
        <dbReference type="Proteomes" id="UP000887159"/>
    </source>
</evidence>
<dbReference type="Pfam" id="PF22938">
    <property type="entry name" value="Integrase_p58_C"/>
    <property type="match status" value="1"/>
</dbReference>
<dbReference type="InterPro" id="IPR000477">
    <property type="entry name" value="RT_dom"/>
</dbReference>
<sequence length="796" mass="90996">MPLTQWTPRSLDLTPCDFFLCGCLRDEGPSESVQEFAARINKLGTQIFQSGNSAQNTAVRNANDQLLQSRFISGLRNDIRRFVLSRDPLNLEESINAALIEEQNMKLNQIASEERSGLSSAQTENPVLSALGDRLQEINLRVGRLQEASAVTARKSGGNYFNRRENVFKSAFIVEFKDIDRRNVERDRGTNALPVTSPPSRRNAAASILFQVTPGQEGDMYISGNLLSATITQPPGIRYFTPLTEKDFNLSGLDNKIKNRLFQLLISHKSAFARSTVELSAAATEHHRISLQHDHPIKCPIYKIPFNLRNEFRRQIADLEKAGIISKSNSQYNTPALFVKQKEKWRLVLDFRKLNEITVTQDFVIPTLDDILHEISGSNYFSALDMKSAFNQIPLHFADRHKTAFSTPDDDKYQFNRLCFGLKNSPKAFQSIAQEVLGDLLHHGALVYIDDIILFTKTIDEHFELLAPHQRVEQSQEPGETCHIDIFGHLKTTPKGNSYVLSMIDAFTKYIHIVPLPDIKSSTISRAFFDNYIVHRGCPHKLVVDNATYFKSSEFVEFCSHGYSKRHLPSYSAHVNGRVEKPNQSLANILASISQNTNDWDEQLPHTMLALNSAIHEATYTSPFFLEHGRDIRLSYTYEKNSDTPQNKYEYVEKLLPSLEHTFNKVLNNLKDQEASHVELSTRVTKQHHYDYKIGSLCFIKTPNIKSNLSPKLRPKFEGPYRVIERFSNVNYRVQHVEQLRKRFNTHVNRMIPFIKRFSYLHLKNLDDLQPDETEVKGIVPSPRYNLRARAGNSAR</sequence>
<organism evidence="2 3">
    <name type="scientific">Trichonephila clavipes</name>
    <name type="common">Golden silk orbweaver</name>
    <name type="synonym">Nephila clavipes</name>
    <dbReference type="NCBI Taxonomy" id="2585209"/>
    <lineage>
        <taxon>Eukaryota</taxon>
        <taxon>Metazoa</taxon>
        <taxon>Ecdysozoa</taxon>
        <taxon>Arthropoda</taxon>
        <taxon>Chelicerata</taxon>
        <taxon>Arachnida</taxon>
        <taxon>Araneae</taxon>
        <taxon>Araneomorphae</taxon>
        <taxon>Entelegynae</taxon>
        <taxon>Araneoidea</taxon>
        <taxon>Nephilidae</taxon>
        <taxon>Trichonephila</taxon>
    </lineage>
</organism>
<dbReference type="Gene3D" id="3.30.70.270">
    <property type="match status" value="1"/>
</dbReference>
<dbReference type="InterPro" id="IPR043502">
    <property type="entry name" value="DNA/RNA_pol_sf"/>
</dbReference>
<dbReference type="AlphaFoldDB" id="A0A8X6R2C7"/>
<dbReference type="InterPro" id="IPR054465">
    <property type="entry name" value="Integrase_p58-like_C"/>
</dbReference>
<evidence type="ECO:0000259" key="1">
    <source>
        <dbReference type="PROSITE" id="PS50994"/>
    </source>
</evidence>
<dbReference type="SUPFAM" id="SSF53098">
    <property type="entry name" value="Ribonuclease H-like"/>
    <property type="match status" value="1"/>
</dbReference>
<reference evidence="2" key="1">
    <citation type="submission" date="2020-08" db="EMBL/GenBank/DDBJ databases">
        <title>Multicomponent nature underlies the extraordinary mechanical properties of spider dragline silk.</title>
        <authorList>
            <person name="Kono N."/>
            <person name="Nakamura H."/>
            <person name="Mori M."/>
            <person name="Yoshida Y."/>
            <person name="Ohtoshi R."/>
            <person name="Malay A.D."/>
            <person name="Moran D.A.P."/>
            <person name="Tomita M."/>
            <person name="Numata K."/>
            <person name="Arakawa K."/>
        </authorList>
    </citation>
    <scope>NUCLEOTIDE SEQUENCE</scope>
</reference>
<comment type="caution">
    <text evidence="2">The sequence shown here is derived from an EMBL/GenBank/DDBJ whole genome shotgun (WGS) entry which is preliminary data.</text>
</comment>
<gene>
    <name evidence="2" type="primary">pol</name>
    <name evidence="2" type="ORF">TNCV_2561421</name>
</gene>
<dbReference type="GO" id="GO:0042575">
    <property type="term" value="C:DNA polymerase complex"/>
    <property type="evidence" value="ECO:0007669"/>
    <property type="project" value="UniProtKB-ARBA"/>
</dbReference>
<accession>A0A8X6R2C7</accession>
<dbReference type="PROSITE" id="PS50994">
    <property type="entry name" value="INTEGRASE"/>
    <property type="match status" value="1"/>
</dbReference>
<dbReference type="PANTHER" id="PTHR37984:SF5">
    <property type="entry name" value="PROTEIN NYNRIN-LIKE"/>
    <property type="match status" value="1"/>
</dbReference>
<dbReference type="GO" id="GO:0071897">
    <property type="term" value="P:DNA biosynthetic process"/>
    <property type="evidence" value="ECO:0007669"/>
    <property type="project" value="UniProtKB-ARBA"/>
</dbReference>
<dbReference type="InterPro" id="IPR001584">
    <property type="entry name" value="Integrase_cat-core"/>
</dbReference>
<dbReference type="EMBL" id="BMAU01021004">
    <property type="protein sequence ID" value="GFX86260.1"/>
    <property type="molecule type" value="Genomic_DNA"/>
</dbReference>
<dbReference type="GO" id="GO:0003676">
    <property type="term" value="F:nucleic acid binding"/>
    <property type="evidence" value="ECO:0007669"/>
    <property type="project" value="InterPro"/>
</dbReference>
<dbReference type="Pfam" id="PF00078">
    <property type="entry name" value="RVT_1"/>
    <property type="match status" value="1"/>
</dbReference>
<dbReference type="InterPro" id="IPR050951">
    <property type="entry name" value="Retrovirus_Pol_polyprotein"/>
</dbReference>
<dbReference type="Gene3D" id="3.10.10.10">
    <property type="entry name" value="HIV Type 1 Reverse Transcriptase, subunit A, domain 1"/>
    <property type="match status" value="1"/>
</dbReference>
<keyword evidence="3" id="KW-1185">Reference proteome</keyword>
<dbReference type="InterPro" id="IPR012337">
    <property type="entry name" value="RNaseH-like_sf"/>
</dbReference>
<evidence type="ECO:0000313" key="2">
    <source>
        <dbReference type="EMBL" id="GFX86260.1"/>
    </source>
</evidence>
<feature type="domain" description="Integrase catalytic" evidence="1">
    <location>
        <begin position="474"/>
        <end position="631"/>
    </location>
</feature>